<sequence>MTHLQKWSKWLTGTALMIGHFLLEKEWLSALEILPELQPAIAGSGQWRSAAVPLSSIPAGTIATQRERPAALATISAPELAPEPPHQPSETPAAIAAGTERSLSVVPNRSGTAAQPVPALSGETSIAEQGISRSPHIETHSSSTPTHTKTVPVPPESAIEASSHSRSGLVQASGTVAGTLSGTPPSETPERVENDDPVPAVPLPAFTTSSDPELPQDSPELLTGTERLSSTSRPLPPPPWELEQRRYSAPQFPSGTERFSQPERLASAPLHLIPARVSSTRLTPRMQQVYDLLDAARAEGLESYPELLAWVACHSGQRCSRRMVSAWKQDRFSRAVRSGVQ</sequence>
<name>A0AAT9JTP6_SYNEL</name>
<dbReference type="EMBL" id="CP034671">
    <property type="protein sequence ID" value="QFZ91227.2"/>
    <property type="molecule type" value="Genomic_DNA"/>
</dbReference>
<feature type="region of interest" description="Disordered" evidence="1">
    <location>
        <begin position="127"/>
        <end position="243"/>
    </location>
</feature>
<feature type="compositionally biased region" description="Polar residues" evidence="1">
    <location>
        <begin position="160"/>
        <end position="185"/>
    </location>
</feature>
<feature type="compositionally biased region" description="Low complexity" evidence="1">
    <location>
        <begin position="140"/>
        <end position="151"/>
    </location>
</feature>
<evidence type="ECO:0000313" key="2">
    <source>
        <dbReference type="EMBL" id="QFZ91227.2"/>
    </source>
</evidence>
<dbReference type="RefSeq" id="WP_338438465.1">
    <property type="nucleotide sequence ID" value="NZ_CP034671.2"/>
</dbReference>
<evidence type="ECO:0000256" key="1">
    <source>
        <dbReference type="SAM" id="MobiDB-lite"/>
    </source>
</evidence>
<dbReference type="AlphaFoldDB" id="A0AAT9JTP6"/>
<proteinExistence type="predicted"/>
<accession>A0AAT9JTP6</accession>
<reference evidence="2" key="1">
    <citation type="submission" date="2024-01" db="EMBL/GenBank/DDBJ databases">
        <title>Synechococcus elongatus PCC 11802, a close yet different native of Synechococcus elongatus PCC 11801.</title>
        <authorList>
            <person name="Jaiswal D."/>
            <person name="Sengupta A."/>
            <person name="Sengupta S."/>
            <person name="Pakrasi H.B."/>
            <person name="Wangikar P."/>
        </authorList>
    </citation>
    <scope>NUCLEOTIDE SEQUENCE</scope>
    <source>
        <strain evidence="2">PCC 11802</strain>
    </source>
</reference>
<protein>
    <submittedName>
        <fullName evidence="2">Uncharacterized protein</fullName>
    </submittedName>
</protein>
<organism evidence="2">
    <name type="scientific">Synechococcus elongatus PCC 11802</name>
    <dbReference type="NCBI Taxonomy" id="2283154"/>
    <lineage>
        <taxon>Bacteria</taxon>
        <taxon>Bacillati</taxon>
        <taxon>Cyanobacteriota</taxon>
        <taxon>Cyanophyceae</taxon>
        <taxon>Synechococcales</taxon>
        <taxon>Synechococcaceae</taxon>
        <taxon>Synechococcus</taxon>
    </lineage>
</organism>
<gene>
    <name evidence="2" type="ORF">EKO22_01455</name>
</gene>